<dbReference type="PANTHER" id="PTHR35005">
    <property type="entry name" value="3-DEHYDRO-SCYLLO-INOSOSE HYDROLASE"/>
    <property type="match status" value="1"/>
</dbReference>
<evidence type="ECO:0000256" key="2">
    <source>
        <dbReference type="ARBA" id="ARBA00022723"/>
    </source>
</evidence>
<dbReference type="EMBL" id="AP019791">
    <property type="protein sequence ID" value="BBL80593.1"/>
    <property type="molecule type" value="Genomic_DNA"/>
</dbReference>
<dbReference type="InterPro" id="IPR024087">
    <property type="entry name" value="Creatininase-like_sf"/>
</dbReference>
<evidence type="ECO:0008006" key="8">
    <source>
        <dbReference type="Google" id="ProtNLM"/>
    </source>
</evidence>
<evidence type="ECO:0000313" key="7">
    <source>
        <dbReference type="Proteomes" id="UP000318065"/>
    </source>
</evidence>
<dbReference type="GO" id="GO:0046872">
    <property type="term" value="F:metal ion binding"/>
    <property type="evidence" value="ECO:0007669"/>
    <property type="project" value="UniProtKB-KW"/>
</dbReference>
<dbReference type="Gene3D" id="3.40.50.10310">
    <property type="entry name" value="Creatininase"/>
    <property type="match status" value="1"/>
</dbReference>
<evidence type="ECO:0000256" key="4">
    <source>
        <dbReference type="ARBA" id="ARBA00022833"/>
    </source>
</evidence>
<protein>
    <recommendedName>
        <fullName evidence="8">Creatininase</fullName>
    </recommendedName>
</protein>
<accession>A0A510HP62</accession>
<name>A0A510HP62_9ACTN</name>
<organism evidence="6 7">
    <name type="scientific">Rubrobacter xylanophilus</name>
    <dbReference type="NCBI Taxonomy" id="49319"/>
    <lineage>
        <taxon>Bacteria</taxon>
        <taxon>Bacillati</taxon>
        <taxon>Actinomycetota</taxon>
        <taxon>Rubrobacteria</taxon>
        <taxon>Rubrobacterales</taxon>
        <taxon>Rubrobacteraceae</taxon>
        <taxon>Rubrobacter</taxon>
    </lineage>
</organism>
<evidence type="ECO:0000313" key="6">
    <source>
        <dbReference type="EMBL" id="BBL80593.1"/>
    </source>
</evidence>
<dbReference type="OrthoDB" id="9801445at2"/>
<dbReference type="GO" id="GO:0016811">
    <property type="term" value="F:hydrolase activity, acting on carbon-nitrogen (but not peptide) bonds, in linear amides"/>
    <property type="evidence" value="ECO:0007669"/>
    <property type="project" value="TreeGrafter"/>
</dbReference>
<keyword evidence="3" id="KW-0378">Hydrolase</keyword>
<comment type="cofactor">
    <cofactor evidence="1">
        <name>Zn(2+)</name>
        <dbReference type="ChEBI" id="CHEBI:29105"/>
    </cofactor>
</comment>
<dbReference type="SUPFAM" id="SSF102215">
    <property type="entry name" value="Creatininase"/>
    <property type="match status" value="1"/>
</dbReference>
<dbReference type="PANTHER" id="PTHR35005:SF1">
    <property type="entry name" value="2-AMINO-5-FORMYLAMINO-6-RIBOSYLAMINOPYRIMIDIN-4(3H)-ONE 5'-MONOPHOSPHATE DEFORMYLASE"/>
    <property type="match status" value="1"/>
</dbReference>
<comment type="similarity">
    <text evidence="5">Belongs to the creatininase superfamily.</text>
</comment>
<keyword evidence="4" id="KW-0862">Zinc</keyword>
<dbReference type="NCBIfam" id="TIGR03964">
    <property type="entry name" value="mycofact_creat"/>
    <property type="match status" value="1"/>
</dbReference>
<evidence type="ECO:0000256" key="3">
    <source>
        <dbReference type="ARBA" id="ARBA00022801"/>
    </source>
</evidence>
<keyword evidence="2" id="KW-0479">Metal-binding</keyword>
<proteinExistence type="inferred from homology"/>
<gene>
    <name evidence="6" type="ORF">RxyAA322_24470</name>
</gene>
<evidence type="ECO:0000256" key="1">
    <source>
        <dbReference type="ARBA" id="ARBA00001947"/>
    </source>
</evidence>
<evidence type="ECO:0000256" key="5">
    <source>
        <dbReference type="ARBA" id="ARBA00024029"/>
    </source>
</evidence>
<dbReference type="InterPro" id="IPR023871">
    <property type="entry name" value="MftE"/>
</dbReference>
<keyword evidence="7" id="KW-1185">Reference proteome</keyword>
<dbReference type="AlphaFoldDB" id="A0A510HP62"/>
<dbReference type="InterPro" id="IPR003785">
    <property type="entry name" value="Creatininase/forma_Hydrolase"/>
</dbReference>
<dbReference type="RefSeq" id="WP_143528582.1">
    <property type="nucleotide sequence ID" value="NZ_AP019791.1"/>
</dbReference>
<dbReference type="Proteomes" id="UP000318065">
    <property type="component" value="Chromosome"/>
</dbReference>
<dbReference type="GO" id="GO:0009231">
    <property type="term" value="P:riboflavin biosynthetic process"/>
    <property type="evidence" value="ECO:0007669"/>
    <property type="project" value="TreeGrafter"/>
</dbReference>
<reference evidence="6" key="1">
    <citation type="journal article" date="2019" name="Microbiol. Resour. Announc.">
        <title>Complete Genome Sequence of Rubrobacter xylanophilus Strain AA3-22, Isolated from Arima Onsen in Japan.</title>
        <authorList>
            <person name="Tomariguchi N."/>
            <person name="Miyazaki K."/>
        </authorList>
    </citation>
    <scope>NUCLEOTIDE SEQUENCE [LARGE SCALE GENOMIC DNA]</scope>
    <source>
        <strain evidence="6">AA3-22</strain>
    </source>
</reference>
<dbReference type="Pfam" id="PF02633">
    <property type="entry name" value="Creatininase"/>
    <property type="match status" value="1"/>
</dbReference>
<sequence length="252" mass="26000">MGNRLAEMSWPEVERAVAAGATTVLLPLGATEQHGPHLPLGTDTVRAEALAGLLAERLPGALVAPALPFGCSDEHAGFPGLLGVGKETLARLIVDLARRMAGWGVERLVLLSAHGGNGEALSLARAMLRSELPGLAVWAPEDLTSLSPATAGVARRAGVPEGALGLHAGEGETSELLHLRPELVRRERARPGYTGDMESVVKILKAGGLRAAHRSGVLGDPTLASAGRGASYLEARAEEIARAVLGDPDGGR</sequence>